<evidence type="ECO:0000256" key="1">
    <source>
        <dbReference type="SAM" id="SignalP"/>
    </source>
</evidence>
<dbReference type="RefSeq" id="WP_075478263.1">
    <property type="nucleotide sequence ID" value="NZ_CAWRBC010000171.1"/>
</dbReference>
<feature type="chain" id="PRO_5012814829" description="DUF4437 domain-containing protein" evidence="1">
    <location>
        <begin position="20"/>
        <end position="141"/>
    </location>
</feature>
<dbReference type="SUPFAM" id="SSF51182">
    <property type="entry name" value="RmlC-like cupins"/>
    <property type="match status" value="1"/>
</dbReference>
<keyword evidence="1" id="KW-0732">Signal</keyword>
<dbReference type="Gene3D" id="2.60.120.10">
    <property type="entry name" value="Jelly Rolls"/>
    <property type="match status" value="1"/>
</dbReference>
<accession>A0A1L0C8F6</accession>
<sequence>MKKFILLIASIIFSQALHAADDIKSVVLKEEKKQFVTVMDPIQFADVYGDASTKSYGRFGKFPANFETPMHVHSHGYRAIVVKGLMTNPFGDEKNAPVMKPGSFWSVKAGDNHKTACVSDVSCEFFVYSEHSFDFKVVDEK</sequence>
<organism evidence="2 3">
    <name type="scientific">Moritella viscosa</name>
    <dbReference type="NCBI Taxonomy" id="80854"/>
    <lineage>
        <taxon>Bacteria</taxon>
        <taxon>Pseudomonadati</taxon>
        <taxon>Pseudomonadota</taxon>
        <taxon>Gammaproteobacteria</taxon>
        <taxon>Alteromonadales</taxon>
        <taxon>Moritellaceae</taxon>
        <taxon>Moritella</taxon>
    </lineage>
</organism>
<dbReference type="Pfam" id="PF14499">
    <property type="entry name" value="DUF4437"/>
    <property type="match status" value="1"/>
</dbReference>
<dbReference type="InterPro" id="IPR028013">
    <property type="entry name" value="DUF4437"/>
</dbReference>
<dbReference type="Proteomes" id="UP000183794">
    <property type="component" value="Unassembled WGS sequence"/>
</dbReference>
<dbReference type="AlphaFoldDB" id="A0A1L0C8F6"/>
<reference evidence="2 3" key="1">
    <citation type="submission" date="2016-11" db="EMBL/GenBank/DDBJ databases">
        <authorList>
            <person name="Jaros S."/>
            <person name="Januszkiewicz K."/>
            <person name="Wedrychowicz H."/>
        </authorList>
    </citation>
    <scope>NUCLEOTIDE SEQUENCE [LARGE SCALE GENOMIC DNA]</scope>
    <source>
        <strain evidence="2">NVI 5450</strain>
    </source>
</reference>
<feature type="signal peptide" evidence="1">
    <location>
        <begin position="1"/>
        <end position="19"/>
    </location>
</feature>
<protein>
    <recommendedName>
        <fullName evidence="4">DUF4437 domain-containing protein</fullName>
    </recommendedName>
</protein>
<gene>
    <name evidence="2" type="ORF">NVI5450_4378</name>
</gene>
<dbReference type="InterPro" id="IPR014710">
    <property type="entry name" value="RmlC-like_jellyroll"/>
</dbReference>
<evidence type="ECO:0008006" key="4">
    <source>
        <dbReference type="Google" id="ProtNLM"/>
    </source>
</evidence>
<dbReference type="EMBL" id="FPLD01000130">
    <property type="protein sequence ID" value="SGZ16666.1"/>
    <property type="molecule type" value="Genomic_DNA"/>
</dbReference>
<evidence type="ECO:0000313" key="3">
    <source>
        <dbReference type="Proteomes" id="UP000183794"/>
    </source>
</evidence>
<proteinExistence type="predicted"/>
<evidence type="ECO:0000313" key="2">
    <source>
        <dbReference type="EMBL" id="SGZ16666.1"/>
    </source>
</evidence>
<dbReference type="InterPro" id="IPR011051">
    <property type="entry name" value="RmlC_Cupin_sf"/>
</dbReference>
<name>A0A1L0C8F6_9GAMM</name>